<evidence type="ECO:0000313" key="1">
    <source>
        <dbReference type="EMBL" id="RZC52864.1"/>
    </source>
</evidence>
<protein>
    <submittedName>
        <fullName evidence="1">Uncharacterized protein</fullName>
    </submittedName>
</protein>
<dbReference type="AlphaFoldDB" id="A0A4Y7IVH7"/>
<name>A0A4Y7IVH7_PAPSO</name>
<proteinExistence type="predicted"/>
<gene>
    <name evidence="1" type="ORF">C5167_021293</name>
</gene>
<organism evidence="1 2">
    <name type="scientific">Papaver somniferum</name>
    <name type="common">Opium poppy</name>
    <dbReference type="NCBI Taxonomy" id="3469"/>
    <lineage>
        <taxon>Eukaryota</taxon>
        <taxon>Viridiplantae</taxon>
        <taxon>Streptophyta</taxon>
        <taxon>Embryophyta</taxon>
        <taxon>Tracheophyta</taxon>
        <taxon>Spermatophyta</taxon>
        <taxon>Magnoliopsida</taxon>
        <taxon>Ranunculales</taxon>
        <taxon>Papaveraceae</taxon>
        <taxon>Papaveroideae</taxon>
        <taxon>Papaver</taxon>
    </lineage>
</organism>
<dbReference type="EMBL" id="CM010716">
    <property type="protein sequence ID" value="RZC52864.1"/>
    <property type="molecule type" value="Genomic_DNA"/>
</dbReference>
<reference evidence="1 2" key="1">
    <citation type="journal article" date="2018" name="Science">
        <title>The opium poppy genome and morphinan production.</title>
        <authorList>
            <person name="Guo L."/>
            <person name="Winzer T."/>
            <person name="Yang X."/>
            <person name="Li Y."/>
            <person name="Ning Z."/>
            <person name="He Z."/>
            <person name="Teodor R."/>
            <person name="Lu Y."/>
            <person name="Bowser T.A."/>
            <person name="Graham I.A."/>
            <person name="Ye K."/>
        </authorList>
    </citation>
    <scope>NUCLEOTIDE SEQUENCE [LARGE SCALE GENOMIC DNA]</scope>
    <source>
        <strain evidence="2">cv. HN1</strain>
        <tissue evidence="1">Leaves</tissue>
    </source>
</reference>
<sequence length="122" mass="14074">MYHPSQLWIFADVYTNDEEIESQSRLVSNGSGQTTVEIWHSIITNSLSFRGEWSLHSPSFLPTFYMSTLSFNNRRYSACEVIWDAGGKVEIQYRVVFLFVLKELHNISKLYGDGEEHLSAAF</sequence>
<evidence type="ECO:0000313" key="2">
    <source>
        <dbReference type="Proteomes" id="UP000316621"/>
    </source>
</evidence>
<dbReference type="Proteomes" id="UP000316621">
    <property type="component" value="Chromosome 2"/>
</dbReference>
<dbReference type="Gramene" id="RZC52864">
    <property type="protein sequence ID" value="RZC52864"/>
    <property type="gene ID" value="C5167_021293"/>
</dbReference>
<keyword evidence="2" id="KW-1185">Reference proteome</keyword>
<accession>A0A4Y7IVH7</accession>